<evidence type="ECO:0000256" key="4">
    <source>
        <dbReference type="SAM" id="MobiDB-lite"/>
    </source>
</evidence>
<protein>
    <submittedName>
        <fullName evidence="6">Testis-expressed sequence 10 protein-like protein</fullName>
    </submittedName>
</protein>
<name>M8AX15_AEGTA</name>
<dbReference type="Pfam" id="PF12333">
    <property type="entry name" value="Ipi1_N"/>
    <property type="match status" value="1"/>
</dbReference>
<dbReference type="InterPro" id="IPR016024">
    <property type="entry name" value="ARM-type_fold"/>
</dbReference>
<comment type="subcellular location">
    <subcellularLocation>
        <location evidence="1">Nucleus</location>
    </subcellularLocation>
</comment>
<evidence type="ECO:0000259" key="5">
    <source>
        <dbReference type="Pfam" id="PF12333"/>
    </source>
</evidence>
<dbReference type="AlphaFoldDB" id="M8AX15"/>
<dbReference type="PANTHER" id="PTHR16056">
    <property type="entry name" value="REGULATOR OF MICROTUBULE DYNAMICS PROTEIN"/>
    <property type="match status" value="1"/>
</dbReference>
<dbReference type="InterPro" id="IPR024679">
    <property type="entry name" value="Ipi1_N"/>
</dbReference>
<feature type="compositionally biased region" description="Basic residues" evidence="4">
    <location>
        <begin position="12"/>
        <end position="22"/>
    </location>
</feature>
<evidence type="ECO:0000256" key="2">
    <source>
        <dbReference type="ARBA" id="ARBA00006427"/>
    </source>
</evidence>
<dbReference type="PANTHER" id="PTHR16056:SF2">
    <property type="entry name" value="TESTIS-EXPRESSED PROTEIN 10"/>
    <property type="match status" value="1"/>
</dbReference>
<comment type="similarity">
    <text evidence="2">Belongs to the IPI1/TEX10 family.</text>
</comment>
<dbReference type="FunFam" id="1.25.10.10:FF:000348">
    <property type="entry name" value="uncharacterized protein LOC106763108 isoform X2"/>
    <property type="match status" value="1"/>
</dbReference>
<accession>M8AX15</accession>
<dbReference type="Gene3D" id="1.25.10.10">
    <property type="entry name" value="Leucine-rich Repeat Variant"/>
    <property type="match status" value="1"/>
</dbReference>
<evidence type="ECO:0000256" key="3">
    <source>
        <dbReference type="ARBA" id="ARBA00023242"/>
    </source>
</evidence>
<sequence length="732" mass="82428">MGRPTGGASASKKPKAKSKPKQRGGVDFKKYKHKVGRKLPPPKNATNTEIKSKMIVLPEQTMASERAGMAVNKRGLTLRELLQQTVHYNPKVRRAAMNGIKDLVTKHPAELKLHKVAMIEKLQERICDSDKVVRDSLYSLLQSLVFPSLKEDNAMSTRSTLSLLMANVLNGMTHLSMDIQLMAFRFLELVVLNFPSSFPRYAEQAFNNFVAVLSNDRIHLQDKSKLNSILAGLAHCLSLVARVTENDDASNRLVQNRPMGELWKPTLDEDNPGSGAFATSDVLMKLQNLIRILVNSIEVSASEICAKPANDAQSSEALLSALHCLHLICTTFIHEAKKSQMEFGRSKTQFGSDWLNSSVLVYLKKLWGVKCLFHEKSKVLRNKDLMETHLSPLITCIPGLIASCADDSKGYLLEEKSGIWFTEIDLGLSEYRSAWISELPRILLQSIDKAPSVTKVRVADEERLRRGLDEAAACRRDWRVGDAVYIEGMSCTLEDAEKVSNWKTFKTLNHLILTYLSEMGDGSLVLELMWNNLSNEIARKPSLHNMNGLFRIIVTLDAATNKLMNEDFIKLIAGYLVDAALDLSKTNEVGFQSDKTRLFQYFIKPCIIIFEQNDKVLCCTLEMLKSFAADEHRFSSVSGLDYPRELSQRVCVVTTILVFLFNDRRLHPNLSLSKTAIKGILHYIRHQLDSNLPDVTYGQKQKLKFAFEQIKTKALQLNCWDRSELEGISSTT</sequence>
<reference evidence="6" key="1">
    <citation type="submission" date="2015-06" db="UniProtKB">
        <authorList>
            <consortium name="EnsemblPlants"/>
        </authorList>
    </citation>
    <scope>IDENTIFICATION</scope>
</reference>
<dbReference type="GO" id="GO:0005634">
    <property type="term" value="C:nucleus"/>
    <property type="evidence" value="ECO:0007669"/>
    <property type="project" value="UniProtKB-SubCell"/>
</dbReference>
<organism evidence="6">
    <name type="scientific">Aegilops tauschii</name>
    <name type="common">Tausch's goatgrass</name>
    <name type="synonym">Aegilops squarrosa</name>
    <dbReference type="NCBI Taxonomy" id="37682"/>
    <lineage>
        <taxon>Eukaryota</taxon>
        <taxon>Viridiplantae</taxon>
        <taxon>Streptophyta</taxon>
        <taxon>Embryophyta</taxon>
        <taxon>Tracheophyta</taxon>
        <taxon>Spermatophyta</taxon>
        <taxon>Magnoliopsida</taxon>
        <taxon>Liliopsida</taxon>
        <taxon>Poales</taxon>
        <taxon>Poaceae</taxon>
        <taxon>BOP clade</taxon>
        <taxon>Pooideae</taxon>
        <taxon>Triticodae</taxon>
        <taxon>Triticeae</taxon>
        <taxon>Triticinae</taxon>
        <taxon>Aegilops</taxon>
    </lineage>
</organism>
<dbReference type="SUPFAM" id="SSF48371">
    <property type="entry name" value="ARM repeat"/>
    <property type="match status" value="1"/>
</dbReference>
<proteinExistence type="inferred from homology"/>
<evidence type="ECO:0000313" key="6">
    <source>
        <dbReference type="EnsemblPlants" id="EMT06210"/>
    </source>
</evidence>
<dbReference type="EnsemblPlants" id="EMT06210">
    <property type="protein sequence ID" value="EMT06210"/>
    <property type="gene ID" value="F775_03130"/>
</dbReference>
<evidence type="ECO:0000256" key="1">
    <source>
        <dbReference type="ARBA" id="ARBA00004123"/>
    </source>
</evidence>
<feature type="region of interest" description="Disordered" evidence="4">
    <location>
        <begin position="1"/>
        <end position="46"/>
    </location>
</feature>
<feature type="domain" description="Pre-rRNA-processing protein Ipi1 N-terminal" evidence="5">
    <location>
        <begin position="162"/>
        <end position="224"/>
    </location>
</feature>
<dbReference type="InterPro" id="IPR011989">
    <property type="entry name" value="ARM-like"/>
</dbReference>
<keyword evidence="3" id="KW-0539">Nucleus</keyword>